<proteinExistence type="inferred from homology"/>
<reference evidence="8 9" key="1">
    <citation type="submission" date="2014-03" db="EMBL/GenBank/DDBJ databases">
        <title>Bradyrhizobium valentinum sp. nov., isolated from effective nodules of Lupinus mariae-josephae, a lupine endemic of basic-lime soils in Eastern Spain.</title>
        <authorList>
            <person name="Duran D."/>
            <person name="Rey L."/>
            <person name="Navarro A."/>
            <person name="Busquets A."/>
            <person name="Imperial J."/>
            <person name="Ruiz-Argueso T."/>
        </authorList>
    </citation>
    <scope>NUCLEOTIDE SEQUENCE [LARGE SCALE GENOMIC DNA]</scope>
    <source>
        <strain evidence="8 9">PAC68</strain>
    </source>
</reference>
<evidence type="ECO:0000256" key="1">
    <source>
        <dbReference type="ARBA" id="ARBA00004442"/>
    </source>
</evidence>
<dbReference type="RefSeq" id="WP_057837715.1">
    <property type="nucleotide sequence ID" value="NZ_LLXZ01000143.1"/>
</dbReference>
<evidence type="ECO:0000313" key="9">
    <source>
        <dbReference type="Proteomes" id="UP000050863"/>
    </source>
</evidence>
<dbReference type="PANTHER" id="PTHR34001:SF3">
    <property type="entry name" value="BLL7405 PROTEIN"/>
    <property type="match status" value="1"/>
</dbReference>
<evidence type="ECO:0000256" key="6">
    <source>
        <dbReference type="SAM" id="SignalP"/>
    </source>
</evidence>
<dbReference type="SUPFAM" id="SSF56925">
    <property type="entry name" value="OMPA-like"/>
    <property type="match status" value="1"/>
</dbReference>
<feature type="signal peptide" evidence="6">
    <location>
        <begin position="1"/>
        <end position="23"/>
    </location>
</feature>
<comment type="caution">
    <text evidence="8">The sequence shown here is derived from an EMBL/GenBank/DDBJ whole genome shotgun (WGS) entry which is preliminary data.</text>
</comment>
<protein>
    <recommendedName>
        <fullName evidence="7">Outer membrane protein beta-barrel domain-containing protein</fullName>
    </recommendedName>
</protein>
<dbReference type="STRING" id="280332.CQ12_26005"/>
<evidence type="ECO:0000313" key="8">
    <source>
        <dbReference type="EMBL" id="KRR03483.1"/>
    </source>
</evidence>
<gene>
    <name evidence="8" type="ORF">CQ12_26005</name>
</gene>
<keyword evidence="3" id="KW-0472">Membrane</keyword>
<keyword evidence="2 6" id="KW-0732">Signal</keyword>
<feature type="domain" description="Outer membrane protein beta-barrel" evidence="7">
    <location>
        <begin position="12"/>
        <end position="232"/>
    </location>
</feature>
<dbReference type="InterPro" id="IPR011250">
    <property type="entry name" value="OMP/PagP_B-barrel"/>
</dbReference>
<dbReference type="PANTHER" id="PTHR34001">
    <property type="entry name" value="BLL7405 PROTEIN"/>
    <property type="match status" value="1"/>
</dbReference>
<comment type="similarity">
    <text evidence="5">Belongs to the Omp25/RopB family.</text>
</comment>
<feature type="chain" id="PRO_5006442730" description="Outer membrane protein beta-barrel domain-containing protein" evidence="6">
    <location>
        <begin position="24"/>
        <end position="232"/>
    </location>
</feature>
<comment type="subcellular location">
    <subcellularLocation>
        <location evidence="1">Cell outer membrane</location>
    </subcellularLocation>
</comment>
<evidence type="ECO:0000256" key="4">
    <source>
        <dbReference type="ARBA" id="ARBA00023237"/>
    </source>
</evidence>
<accession>A0A0R3L763</accession>
<evidence type="ECO:0000259" key="7">
    <source>
        <dbReference type="Pfam" id="PF13505"/>
    </source>
</evidence>
<keyword evidence="9" id="KW-1185">Reference proteome</keyword>
<sequence>MRFVSWGFVAACGFLLAGPAAKAAEIRVPDLPSPSYNWTGFYAGIYGGGGYAAWAADYCRNGACRHAEGQASGFAVGVYGGYNHQFANRFVIGGEFEWGKSSSSRDELIFGDSVLLSSFGAFGGARLRAGYAFDRLLAYGAVGVGVASIGNGYRYTVQKGCDTVQEMIWDEQVKAGLIVGGGFEYAFTKHFVGRGEYLYADYGSVSRSGKDRTRTEFRNEMHLVRVGASYRF</sequence>
<dbReference type="OrthoDB" id="9815357at2"/>
<dbReference type="GO" id="GO:0009279">
    <property type="term" value="C:cell outer membrane"/>
    <property type="evidence" value="ECO:0007669"/>
    <property type="project" value="UniProtKB-SubCell"/>
</dbReference>
<dbReference type="InterPro" id="IPR051692">
    <property type="entry name" value="OMP-like"/>
</dbReference>
<dbReference type="Proteomes" id="UP000050863">
    <property type="component" value="Unassembled WGS sequence"/>
</dbReference>
<dbReference type="AlphaFoldDB" id="A0A0R3L763"/>
<dbReference type="Pfam" id="PF13505">
    <property type="entry name" value="OMP_b-brl"/>
    <property type="match status" value="1"/>
</dbReference>
<evidence type="ECO:0000256" key="2">
    <source>
        <dbReference type="ARBA" id="ARBA00022729"/>
    </source>
</evidence>
<name>A0A0R3L763_9BRAD</name>
<dbReference type="InterPro" id="IPR027385">
    <property type="entry name" value="Beta-barrel_OMP"/>
</dbReference>
<evidence type="ECO:0000256" key="5">
    <source>
        <dbReference type="ARBA" id="ARBA00038306"/>
    </source>
</evidence>
<dbReference type="EMBL" id="LLXZ01000143">
    <property type="protein sequence ID" value="KRR03483.1"/>
    <property type="molecule type" value="Genomic_DNA"/>
</dbReference>
<organism evidence="8 9">
    <name type="scientific">Bradyrhizobium jicamae</name>
    <dbReference type="NCBI Taxonomy" id="280332"/>
    <lineage>
        <taxon>Bacteria</taxon>
        <taxon>Pseudomonadati</taxon>
        <taxon>Pseudomonadota</taxon>
        <taxon>Alphaproteobacteria</taxon>
        <taxon>Hyphomicrobiales</taxon>
        <taxon>Nitrobacteraceae</taxon>
        <taxon>Bradyrhizobium</taxon>
    </lineage>
</organism>
<dbReference type="Gene3D" id="2.40.160.20">
    <property type="match status" value="1"/>
</dbReference>
<evidence type="ECO:0000256" key="3">
    <source>
        <dbReference type="ARBA" id="ARBA00023136"/>
    </source>
</evidence>
<keyword evidence="4" id="KW-0998">Cell outer membrane</keyword>